<proteinExistence type="predicted"/>
<evidence type="ECO:0000313" key="1">
    <source>
        <dbReference type="EMBL" id="TNN43006.1"/>
    </source>
</evidence>
<keyword evidence="2" id="KW-1185">Reference proteome</keyword>
<accession>A0A4Z2FP49</accession>
<dbReference type="Proteomes" id="UP000314294">
    <property type="component" value="Unassembled WGS sequence"/>
</dbReference>
<protein>
    <submittedName>
        <fullName evidence="1">Uncharacterized protein</fullName>
    </submittedName>
</protein>
<dbReference type="EMBL" id="SRLO01000997">
    <property type="protein sequence ID" value="TNN43006.1"/>
    <property type="molecule type" value="Genomic_DNA"/>
</dbReference>
<dbReference type="OrthoDB" id="10581685at2759"/>
<sequence>MEFCVLVALSAANLLDRSSAISLTPGTHRGINPLSKGNKARGPGALLHTLRKVQRAVVGTVVQLCQLSQRQDGLKRSTDGVDTGSLPGVGQKPPGLLDGFDLWETARAEVWGSREKAWWLGEWLWLLLDDVDRGKVERRPSLSLLDRGWEMAVGQWEISEFENGEAGNWDSLEVMAGTLMPILMSMAPL</sequence>
<dbReference type="AlphaFoldDB" id="A0A4Z2FP49"/>
<gene>
    <name evidence="1" type="ORF">EYF80_046803</name>
</gene>
<organism evidence="1 2">
    <name type="scientific">Liparis tanakae</name>
    <name type="common">Tanaka's snailfish</name>
    <dbReference type="NCBI Taxonomy" id="230148"/>
    <lineage>
        <taxon>Eukaryota</taxon>
        <taxon>Metazoa</taxon>
        <taxon>Chordata</taxon>
        <taxon>Craniata</taxon>
        <taxon>Vertebrata</taxon>
        <taxon>Euteleostomi</taxon>
        <taxon>Actinopterygii</taxon>
        <taxon>Neopterygii</taxon>
        <taxon>Teleostei</taxon>
        <taxon>Neoteleostei</taxon>
        <taxon>Acanthomorphata</taxon>
        <taxon>Eupercaria</taxon>
        <taxon>Perciformes</taxon>
        <taxon>Cottioidei</taxon>
        <taxon>Cottales</taxon>
        <taxon>Liparidae</taxon>
        <taxon>Liparis</taxon>
    </lineage>
</organism>
<name>A0A4Z2FP49_9TELE</name>
<reference evidence="1 2" key="1">
    <citation type="submission" date="2019-03" db="EMBL/GenBank/DDBJ databases">
        <title>First draft genome of Liparis tanakae, snailfish: a comprehensive survey of snailfish specific genes.</title>
        <authorList>
            <person name="Kim W."/>
            <person name="Song I."/>
            <person name="Jeong J.-H."/>
            <person name="Kim D."/>
            <person name="Kim S."/>
            <person name="Ryu S."/>
            <person name="Song J.Y."/>
            <person name="Lee S.K."/>
        </authorList>
    </citation>
    <scope>NUCLEOTIDE SEQUENCE [LARGE SCALE GENOMIC DNA]</scope>
    <source>
        <tissue evidence="1">Muscle</tissue>
    </source>
</reference>
<evidence type="ECO:0000313" key="2">
    <source>
        <dbReference type="Proteomes" id="UP000314294"/>
    </source>
</evidence>
<comment type="caution">
    <text evidence="1">The sequence shown here is derived from an EMBL/GenBank/DDBJ whole genome shotgun (WGS) entry which is preliminary data.</text>
</comment>